<dbReference type="EMBL" id="UYRR01032229">
    <property type="protein sequence ID" value="VDK54712.1"/>
    <property type="molecule type" value="Genomic_DNA"/>
</dbReference>
<reference evidence="2 3" key="2">
    <citation type="submission" date="2018-11" db="EMBL/GenBank/DDBJ databases">
        <authorList>
            <consortium name="Pathogen Informatics"/>
        </authorList>
    </citation>
    <scope>NUCLEOTIDE SEQUENCE [LARGE SCALE GENOMIC DNA]</scope>
</reference>
<name>A0A0M3K4J3_ANISI</name>
<feature type="region of interest" description="Disordered" evidence="1">
    <location>
        <begin position="282"/>
        <end position="304"/>
    </location>
</feature>
<feature type="compositionally biased region" description="Polar residues" evidence="1">
    <location>
        <begin position="190"/>
        <end position="200"/>
    </location>
</feature>
<organism evidence="4">
    <name type="scientific">Anisakis simplex</name>
    <name type="common">Herring worm</name>
    <dbReference type="NCBI Taxonomy" id="6269"/>
    <lineage>
        <taxon>Eukaryota</taxon>
        <taxon>Metazoa</taxon>
        <taxon>Ecdysozoa</taxon>
        <taxon>Nematoda</taxon>
        <taxon>Chromadorea</taxon>
        <taxon>Rhabditida</taxon>
        <taxon>Spirurina</taxon>
        <taxon>Ascaridomorpha</taxon>
        <taxon>Ascaridoidea</taxon>
        <taxon>Anisakidae</taxon>
        <taxon>Anisakis</taxon>
        <taxon>Anisakis simplex complex</taxon>
    </lineage>
</organism>
<feature type="compositionally biased region" description="Basic and acidic residues" evidence="1">
    <location>
        <begin position="295"/>
        <end position="304"/>
    </location>
</feature>
<evidence type="ECO:0000313" key="2">
    <source>
        <dbReference type="EMBL" id="VDK54712.1"/>
    </source>
</evidence>
<keyword evidence="3" id="KW-1185">Reference proteome</keyword>
<feature type="compositionally biased region" description="Acidic residues" evidence="1">
    <location>
        <begin position="285"/>
        <end position="294"/>
    </location>
</feature>
<protein>
    <submittedName>
        <fullName evidence="4">Liprin-beta-1</fullName>
    </submittedName>
</protein>
<feature type="compositionally biased region" description="Low complexity" evidence="1">
    <location>
        <begin position="210"/>
        <end position="220"/>
    </location>
</feature>
<reference evidence="4" key="1">
    <citation type="submission" date="2017-02" db="UniProtKB">
        <authorList>
            <consortium name="WormBaseParasite"/>
        </authorList>
    </citation>
    <scope>IDENTIFICATION</scope>
</reference>
<proteinExistence type="predicted"/>
<dbReference type="AlphaFoldDB" id="A0A0M3K4J3"/>
<dbReference type="Proteomes" id="UP000267096">
    <property type="component" value="Unassembled WGS sequence"/>
</dbReference>
<feature type="compositionally biased region" description="Basic and acidic residues" evidence="1">
    <location>
        <begin position="223"/>
        <end position="233"/>
    </location>
</feature>
<accession>A0A0M3K4J3</accession>
<evidence type="ECO:0000313" key="3">
    <source>
        <dbReference type="Proteomes" id="UP000267096"/>
    </source>
</evidence>
<dbReference type="WBParaSite" id="ASIM_0001588401-mRNA-1">
    <property type="protein sequence ID" value="ASIM_0001588401-mRNA-1"/>
    <property type="gene ID" value="ASIM_0001588401"/>
</dbReference>
<dbReference type="OrthoDB" id="2130750at2759"/>
<sequence length="321" mass="36298">MRHALDDQKCAHDLEVERLSRTHQIQIATMDSKLCEAEKQSEQLIRDKKALEATLSKDTNQKVVGLSKEISSLNAALEMKSSEMKQLRHINAKLQLKAEEIPSKDIEISKLKHRVYELKLLVDQKVNTEKILAAKYEELQRSARSHAMMSESMLKENDLLRYKIEEMESSTSESEHNLPKQQVDVSITTPVSTHHQSVTYRSRPAQSDIRPSSSTLPSRLTRSHQDYRMRQSGDDNALTRSIISVYLEQGRNRLSGSNADTIYAPEGTFIARGKGAPRRLLFNDTNDDHDADDEGSARRMRPCDPGDGTYCDTVTDSGISL</sequence>
<gene>
    <name evidence="2" type="ORF">ASIM_LOCUS15291</name>
</gene>
<feature type="region of interest" description="Disordered" evidence="1">
    <location>
        <begin position="190"/>
        <end position="233"/>
    </location>
</feature>
<evidence type="ECO:0000256" key="1">
    <source>
        <dbReference type="SAM" id="MobiDB-lite"/>
    </source>
</evidence>
<evidence type="ECO:0000313" key="4">
    <source>
        <dbReference type="WBParaSite" id="ASIM_0001588401-mRNA-1"/>
    </source>
</evidence>